<keyword evidence="3" id="KW-1185">Reference proteome</keyword>
<feature type="compositionally biased region" description="Low complexity" evidence="1">
    <location>
        <begin position="11"/>
        <end position="26"/>
    </location>
</feature>
<name>A7ETW5_SCLS1</name>
<dbReference type="EMBL" id="CH476632">
    <property type="protein sequence ID" value="EDN92907.1"/>
    <property type="molecule type" value="Genomic_DNA"/>
</dbReference>
<accession>A7ETW5</accession>
<evidence type="ECO:0000256" key="1">
    <source>
        <dbReference type="SAM" id="MobiDB-lite"/>
    </source>
</evidence>
<feature type="region of interest" description="Disordered" evidence="1">
    <location>
        <begin position="1"/>
        <end position="33"/>
    </location>
</feature>
<dbReference type="InParanoid" id="A7ETW5"/>
<proteinExistence type="predicted"/>
<dbReference type="RefSeq" id="XP_001590008.1">
    <property type="nucleotide sequence ID" value="XM_001589958.1"/>
</dbReference>
<evidence type="ECO:0000313" key="2">
    <source>
        <dbReference type="EMBL" id="EDN92907.1"/>
    </source>
</evidence>
<reference evidence="3" key="1">
    <citation type="journal article" date="2011" name="PLoS Genet.">
        <title>Genomic analysis of the necrotrophic fungal pathogens Sclerotinia sclerotiorum and Botrytis cinerea.</title>
        <authorList>
            <person name="Amselem J."/>
            <person name="Cuomo C.A."/>
            <person name="van Kan J.A."/>
            <person name="Viaud M."/>
            <person name="Benito E.P."/>
            <person name="Couloux A."/>
            <person name="Coutinho P.M."/>
            <person name="de Vries R.P."/>
            <person name="Dyer P.S."/>
            <person name="Fillinger S."/>
            <person name="Fournier E."/>
            <person name="Gout L."/>
            <person name="Hahn M."/>
            <person name="Kohn L."/>
            <person name="Lapalu N."/>
            <person name="Plummer K.M."/>
            <person name="Pradier J.M."/>
            <person name="Quevillon E."/>
            <person name="Sharon A."/>
            <person name="Simon A."/>
            <person name="ten Have A."/>
            <person name="Tudzynski B."/>
            <person name="Tudzynski P."/>
            <person name="Wincker P."/>
            <person name="Andrew M."/>
            <person name="Anthouard V."/>
            <person name="Beever R.E."/>
            <person name="Beffa R."/>
            <person name="Benoit I."/>
            <person name="Bouzid O."/>
            <person name="Brault B."/>
            <person name="Chen Z."/>
            <person name="Choquer M."/>
            <person name="Collemare J."/>
            <person name="Cotton P."/>
            <person name="Danchin E.G."/>
            <person name="Da Silva C."/>
            <person name="Gautier A."/>
            <person name="Giraud C."/>
            <person name="Giraud T."/>
            <person name="Gonzalez C."/>
            <person name="Grossetete S."/>
            <person name="Guldener U."/>
            <person name="Henrissat B."/>
            <person name="Howlett B.J."/>
            <person name="Kodira C."/>
            <person name="Kretschmer M."/>
            <person name="Lappartient A."/>
            <person name="Leroch M."/>
            <person name="Levis C."/>
            <person name="Mauceli E."/>
            <person name="Neuveglise C."/>
            <person name="Oeser B."/>
            <person name="Pearson M."/>
            <person name="Poulain J."/>
            <person name="Poussereau N."/>
            <person name="Quesneville H."/>
            <person name="Rascle C."/>
            <person name="Schumacher J."/>
            <person name="Segurens B."/>
            <person name="Sexton A."/>
            <person name="Silva E."/>
            <person name="Sirven C."/>
            <person name="Soanes D.M."/>
            <person name="Talbot N.J."/>
            <person name="Templeton M."/>
            <person name="Yandava C."/>
            <person name="Yarden O."/>
            <person name="Zeng Q."/>
            <person name="Rollins J.A."/>
            <person name="Lebrun M.H."/>
            <person name="Dickman M."/>
        </authorList>
    </citation>
    <scope>NUCLEOTIDE SEQUENCE [LARGE SCALE GENOMIC DNA]</scope>
    <source>
        <strain evidence="3">ATCC 18683 / 1980 / Ss-1</strain>
    </source>
</reference>
<dbReference type="GeneID" id="5486053"/>
<dbReference type="Proteomes" id="UP000001312">
    <property type="component" value="Unassembled WGS sequence"/>
</dbReference>
<evidence type="ECO:0000313" key="3">
    <source>
        <dbReference type="Proteomes" id="UP000001312"/>
    </source>
</evidence>
<sequence length="33" mass="2919">MIPLASSKGSANLGGAPTAAAAAGGSDDAKACS</sequence>
<dbReference type="KEGG" id="ssl:SS1G_08772"/>
<dbReference type="AlphaFoldDB" id="A7ETW5"/>
<gene>
    <name evidence="2" type="ORF">SS1G_08772</name>
</gene>
<protein>
    <submittedName>
        <fullName evidence="2">Uncharacterized protein</fullName>
    </submittedName>
</protein>
<organism evidence="2 3">
    <name type="scientific">Sclerotinia sclerotiorum (strain ATCC 18683 / 1980 / Ss-1)</name>
    <name type="common">White mold</name>
    <name type="synonym">Whetzelinia sclerotiorum</name>
    <dbReference type="NCBI Taxonomy" id="665079"/>
    <lineage>
        <taxon>Eukaryota</taxon>
        <taxon>Fungi</taxon>
        <taxon>Dikarya</taxon>
        <taxon>Ascomycota</taxon>
        <taxon>Pezizomycotina</taxon>
        <taxon>Leotiomycetes</taxon>
        <taxon>Helotiales</taxon>
        <taxon>Sclerotiniaceae</taxon>
        <taxon>Sclerotinia</taxon>
    </lineage>
</organism>